<dbReference type="Proteomes" id="UP000823910">
    <property type="component" value="Unassembled WGS sequence"/>
</dbReference>
<reference evidence="4" key="1">
    <citation type="journal article" date="2021" name="PeerJ">
        <title>Extensive microbial diversity within the chicken gut microbiome revealed by metagenomics and culture.</title>
        <authorList>
            <person name="Gilroy R."/>
            <person name="Ravi A."/>
            <person name="Getino M."/>
            <person name="Pursley I."/>
            <person name="Horton D.L."/>
            <person name="Alikhan N.F."/>
            <person name="Baker D."/>
            <person name="Gharbi K."/>
            <person name="Hall N."/>
            <person name="Watson M."/>
            <person name="Adriaenssens E.M."/>
            <person name="Foster-Nyarko E."/>
            <person name="Jarju S."/>
            <person name="Secka A."/>
            <person name="Antonio M."/>
            <person name="Oren A."/>
            <person name="Chaudhuri R.R."/>
            <person name="La Ragione R."/>
            <person name="Hildebrand F."/>
            <person name="Pallen M.J."/>
        </authorList>
    </citation>
    <scope>NUCLEOTIDE SEQUENCE</scope>
    <source>
        <strain evidence="4">CHK180-15479</strain>
    </source>
</reference>
<dbReference type="SUPFAM" id="SSF49764">
    <property type="entry name" value="HSP20-like chaperones"/>
    <property type="match status" value="1"/>
</dbReference>
<dbReference type="InterPro" id="IPR031107">
    <property type="entry name" value="Small_HSP"/>
</dbReference>
<comment type="caution">
    <text evidence="4">The sequence shown here is derived from an EMBL/GenBank/DDBJ whole genome shotgun (WGS) entry which is preliminary data.</text>
</comment>
<evidence type="ECO:0000256" key="2">
    <source>
        <dbReference type="RuleBase" id="RU003616"/>
    </source>
</evidence>
<feature type="domain" description="SHSP" evidence="3">
    <location>
        <begin position="29"/>
        <end position="143"/>
    </location>
</feature>
<dbReference type="Pfam" id="PF00011">
    <property type="entry name" value="HSP20"/>
    <property type="match status" value="1"/>
</dbReference>
<dbReference type="InterPro" id="IPR002068">
    <property type="entry name" value="A-crystallin/Hsp20_dom"/>
</dbReference>
<dbReference type="PANTHER" id="PTHR11527">
    <property type="entry name" value="HEAT-SHOCK PROTEIN 20 FAMILY MEMBER"/>
    <property type="match status" value="1"/>
</dbReference>
<dbReference type="CDD" id="cd06471">
    <property type="entry name" value="ACD_LpsHSP_like"/>
    <property type="match status" value="1"/>
</dbReference>
<dbReference type="Gene3D" id="2.60.40.790">
    <property type="match status" value="1"/>
</dbReference>
<protein>
    <submittedName>
        <fullName evidence="4">Hsp20/alpha crystallin family protein</fullName>
    </submittedName>
</protein>
<evidence type="ECO:0000256" key="1">
    <source>
        <dbReference type="PROSITE-ProRule" id="PRU00285"/>
    </source>
</evidence>
<reference evidence="4" key="2">
    <citation type="submission" date="2021-04" db="EMBL/GenBank/DDBJ databases">
        <authorList>
            <person name="Gilroy R."/>
        </authorList>
    </citation>
    <scope>NUCLEOTIDE SEQUENCE</scope>
    <source>
        <strain evidence="4">CHK180-15479</strain>
    </source>
</reference>
<gene>
    <name evidence="4" type="ORF">H9704_06085</name>
</gene>
<name>A0A9D2SHT3_9FIRM</name>
<accession>A0A9D2SHT3</accession>
<organism evidence="4 5">
    <name type="scientific">Candidatus Enterocloster excrementipullorum</name>
    <dbReference type="NCBI Taxonomy" id="2838559"/>
    <lineage>
        <taxon>Bacteria</taxon>
        <taxon>Bacillati</taxon>
        <taxon>Bacillota</taxon>
        <taxon>Clostridia</taxon>
        <taxon>Lachnospirales</taxon>
        <taxon>Lachnospiraceae</taxon>
        <taxon>Enterocloster</taxon>
    </lineage>
</organism>
<sequence>MMLIPRRNYGLNLLDDFFNDPFFSGSSDKADDAKRLPVMRTDIRETEANYILEIELPGFKKENIQAELKDGYLTVTAAAEKSASEGTLVHQERYSGSCKRTFYVGDALRQEDIHASFENGLLRLRIPKEAPKVEETPKYINIL</sequence>
<comment type="similarity">
    <text evidence="1 2">Belongs to the small heat shock protein (HSP20) family.</text>
</comment>
<dbReference type="InterPro" id="IPR008978">
    <property type="entry name" value="HSP20-like_chaperone"/>
</dbReference>
<proteinExistence type="inferred from homology"/>
<dbReference type="AlphaFoldDB" id="A0A9D2SHT3"/>
<evidence type="ECO:0000313" key="5">
    <source>
        <dbReference type="Proteomes" id="UP000823910"/>
    </source>
</evidence>
<evidence type="ECO:0000313" key="4">
    <source>
        <dbReference type="EMBL" id="HJC05709.1"/>
    </source>
</evidence>
<dbReference type="EMBL" id="DWWT01000026">
    <property type="protein sequence ID" value="HJC05709.1"/>
    <property type="molecule type" value="Genomic_DNA"/>
</dbReference>
<evidence type="ECO:0000259" key="3">
    <source>
        <dbReference type="PROSITE" id="PS01031"/>
    </source>
</evidence>
<dbReference type="PROSITE" id="PS01031">
    <property type="entry name" value="SHSP"/>
    <property type="match status" value="1"/>
</dbReference>